<evidence type="ECO:0000313" key="1">
    <source>
        <dbReference type="EMBL" id="KAI4868586.1"/>
    </source>
</evidence>
<evidence type="ECO:0000313" key="2">
    <source>
        <dbReference type="Proteomes" id="UP001497700"/>
    </source>
</evidence>
<name>A0ACB9ZB31_9PEZI</name>
<dbReference type="Proteomes" id="UP001497700">
    <property type="component" value="Unassembled WGS sequence"/>
</dbReference>
<organism evidence="1 2">
    <name type="scientific">Hypoxylon rubiginosum</name>
    <dbReference type="NCBI Taxonomy" id="110542"/>
    <lineage>
        <taxon>Eukaryota</taxon>
        <taxon>Fungi</taxon>
        <taxon>Dikarya</taxon>
        <taxon>Ascomycota</taxon>
        <taxon>Pezizomycotina</taxon>
        <taxon>Sordariomycetes</taxon>
        <taxon>Xylariomycetidae</taxon>
        <taxon>Xylariales</taxon>
        <taxon>Hypoxylaceae</taxon>
        <taxon>Hypoxylon</taxon>
    </lineage>
</organism>
<reference evidence="1 2" key="1">
    <citation type="journal article" date="2022" name="New Phytol.">
        <title>Ecological generalism drives hyperdiversity of secondary metabolite gene clusters in xylarialean endophytes.</title>
        <authorList>
            <person name="Franco M.E.E."/>
            <person name="Wisecaver J.H."/>
            <person name="Arnold A.E."/>
            <person name="Ju Y.M."/>
            <person name="Slot J.C."/>
            <person name="Ahrendt S."/>
            <person name="Moore L.P."/>
            <person name="Eastman K.E."/>
            <person name="Scott K."/>
            <person name="Konkel Z."/>
            <person name="Mondo S.J."/>
            <person name="Kuo A."/>
            <person name="Hayes R.D."/>
            <person name="Haridas S."/>
            <person name="Andreopoulos B."/>
            <person name="Riley R."/>
            <person name="LaButti K."/>
            <person name="Pangilinan J."/>
            <person name="Lipzen A."/>
            <person name="Amirebrahimi M."/>
            <person name="Yan J."/>
            <person name="Adam C."/>
            <person name="Keymanesh K."/>
            <person name="Ng V."/>
            <person name="Louie K."/>
            <person name="Northen T."/>
            <person name="Drula E."/>
            <person name="Henrissat B."/>
            <person name="Hsieh H.M."/>
            <person name="Youens-Clark K."/>
            <person name="Lutzoni F."/>
            <person name="Miadlikowska J."/>
            <person name="Eastwood D.C."/>
            <person name="Hamelin R.C."/>
            <person name="Grigoriev I.V."/>
            <person name="U'Ren J.M."/>
        </authorList>
    </citation>
    <scope>NUCLEOTIDE SEQUENCE [LARGE SCALE GENOMIC DNA]</scope>
    <source>
        <strain evidence="1 2">CBS 119005</strain>
    </source>
</reference>
<keyword evidence="2" id="KW-1185">Reference proteome</keyword>
<gene>
    <name evidence="1" type="ORF">F4820DRAFT_444998</name>
</gene>
<sequence>MAGITTDTQRLLRRPTSASWFRTAPSSAALTSSSLRTYSTQPPRGPNNAVKFWPFLVIIGLGTGGYVFMIKSRAESRNAPVRRIG</sequence>
<protein>
    <submittedName>
        <fullName evidence="1">Uncharacterized protein</fullName>
    </submittedName>
</protein>
<accession>A0ACB9ZB31</accession>
<comment type="caution">
    <text evidence="1">The sequence shown here is derived from an EMBL/GenBank/DDBJ whole genome shotgun (WGS) entry which is preliminary data.</text>
</comment>
<dbReference type="EMBL" id="MU393437">
    <property type="protein sequence ID" value="KAI4868586.1"/>
    <property type="molecule type" value="Genomic_DNA"/>
</dbReference>
<proteinExistence type="predicted"/>